<dbReference type="EMBL" id="MDER01000045">
    <property type="protein sequence ID" value="ODP27939.1"/>
    <property type="molecule type" value="Genomic_DNA"/>
</dbReference>
<evidence type="ECO:0000313" key="2">
    <source>
        <dbReference type="Proteomes" id="UP000094578"/>
    </source>
</evidence>
<protein>
    <submittedName>
        <fullName evidence="1">Uncharacterized protein</fullName>
    </submittedName>
</protein>
<accession>A0A1E3L2B6</accession>
<keyword evidence="2" id="KW-1185">Reference proteome</keyword>
<reference evidence="1 2" key="1">
    <citation type="submission" date="2016-08" db="EMBL/GenBank/DDBJ databases">
        <title>Genome sequencing of Paenibacillus sp. TI45-13ar, isolated from Korean traditional nuruk.</title>
        <authorList>
            <person name="Kim S.-J."/>
        </authorList>
    </citation>
    <scope>NUCLEOTIDE SEQUENCE [LARGE SCALE GENOMIC DNA]</scope>
    <source>
        <strain evidence="1 2">TI45-13ar</strain>
    </source>
</reference>
<gene>
    <name evidence="1" type="ORF">PTI45_02758</name>
</gene>
<evidence type="ECO:0000313" key="1">
    <source>
        <dbReference type="EMBL" id="ODP27939.1"/>
    </source>
</evidence>
<dbReference type="AlphaFoldDB" id="A0A1E3L2B6"/>
<dbReference type="Proteomes" id="UP000094578">
    <property type="component" value="Unassembled WGS sequence"/>
</dbReference>
<sequence length="55" mass="6291">MMVEVVRYAMEEVWGLSENQIIISGTVQFKADVENSSFFATIDLIKLAQVYLLHI</sequence>
<comment type="caution">
    <text evidence="1">The sequence shown here is derived from an EMBL/GenBank/DDBJ whole genome shotgun (WGS) entry which is preliminary data.</text>
</comment>
<proteinExistence type="predicted"/>
<organism evidence="1 2">
    <name type="scientific">Paenibacillus nuruki</name>
    <dbReference type="NCBI Taxonomy" id="1886670"/>
    <lineage>
        <taxon>Bacteria</taxon>
        <taxon>Bacillati</taxon>
        <taxon>Bacillota</taxon>
        <taxon>Bacilli</taxon>
        <taxon>Bacillales</taxon>
        <taxon>Paenibacillaceae</taxon>
        <taxon>Paenibacillus</taxon>
    </lineage>
</organism>
<name>A0A1E3L2B6_9BACL</name>
<dbReference type="RefSeq" id="WP_175425184.1">
    <property type="nucleotide sequence ID" value="NZ_MDER01000045.1"/>
</dbReference>